<dbReference type="Proteomes" id="UP000214610">
    <property type="component" value="Unassembled WGS sequence"/>
</dbReference>
<dbReference type="SUPFAM" id="SSF52218">
    <property type="entry name" value="Flavoproteins"/>
    <property type="match status" value="1"/>
</dbReference>
<dbReference type="PANTHER" id="PTHR39201:SF1">
    <property type="entry name" value="FLAVODOXIN-LIKE DOMAIN-CONTAINING PROTEIN"/>
    <property type="match status" value="1"/>
</dbReference>
<dbReference type="Gene3D" id="3.40.50.360">
    <property type="match status" value="1"/>
</dbReference>
<feature type="signal peptide" evidence="3">
    <location>
        <begin position="1"/>
        <end position="19"/>
    </location>
</feature>
<dbReference type="PANTHER" id="PTHR39201">
    <property type="entry name" value="EXPORTED PROTEIN-RELATED"/>
    <property type="match status" value="1"/>
</dbReference>
<accession>A0A227KSQ7</accession>
<gene>
    <name evidence="5" type="ORF">ADH67_01120</name>
</gene>
<dbReference type="EMBL" id="NHMP01000001">
    <property type="protein sequence ID" value="OXE50934.1"/>
    <property type="molecule type" value="Genomic_DNA"/>
</dbReference>
<sequence length="192" mass="21246">MKKLLITALLGLSTAVSYAEGKTLMIFYSFSGNIEKIAETVKAETGADLVKVEPLQEGLNYAANNYSLGSDLIDRIRRNPNDSKSYPPIEPIKIDFSSYDFVIIGTPLWWSQMAAPMQTFLYNNANELEGKKLGLIVSSASSGISGVERDAHRLIPKGDLLPRSLWIRSSQTSSAPRLVSNWLKEVGYTEKK</sequence>
<evidence type="ECO:0000313" key="5">
    <source>
        <dbReference type="EMBL" id="OXE50934.1"/>
    </source>
</evidence>
<dbReference type="RefSeq" id="WP_066590871.1">
    <property type="nucleotide sequence ID" value="NZ_CAJTBZ010000023.1"/>
</dbReference>
<comment type="caution">
    <text evidence="5">The sequence shown here is derived from an EMBL/GenBank/DDBJ whole genome shotgun (WGS) entry which is preliminary data.</text>
</comment>
<dbReference type="GO" id="GO:0010181">
    <property type="term" value="F:FMN binding"/>
    <property type="evidence" value="ECO:0007669"/>
    <property type="project" value="InterPro"/>
</dbReference>
<dbReference type="AlphaFoldDB" id="A0A227KSQ7"/>
<evidence type="ECO:0000256" key="2">
    <source>
        <dbReference type="ARBA" id="ARBA00022643"/>
    </source>
</evidence>
<reference evidence="6" key="1">
    <citation type="submission" date="2017-05" db="EMBL/GenBank/DDBJ databases">
        <title>Improved OligoMM genomes.</title>
        <authorList>
            <person name="Garzetti D."/>
        </authorList>
    </citation>
    <scope>NUCLEOTIDE SEQUENCE [LARGE SCALE GENOMIC DNA]</scope>
    <source>
        <strain evidence="6">YL45</strain>
    </source>
</reference>
<evidence type="ECO:0000259" key="4">
    <source>
        <dbReference type="Pfam" id="PF12682"/>
    </source>
</evidence>
<protein>
    <submittedName>
        <fullName evidence="5">Flavodoxin</fullName>
    </submittedName>
</protein>
<evidence type="ECO:0000256" key="3">
    <source>
        <dbReference type="SAM" id="SignalP"/>
    </source>
</evidence>
<name>A0A227KSQ7_9BURK</name>
<proteinExistence type="predicted"/>
<organism evidence="5 6">
    <name type="scientific">Turicimonas muris</name>
    <dbReference type="NCBI Taxonomy" id="1796652"/>
    <lineage>
        <taxon>Bacteria</taxon>
        <taxon>Pseudomonadati</taxon>
        <taxon>Pseudomonadota</taxon>
        <taxon>Betaproteobacteria</taxon>
        <taxon>Burkholderiales</taxon>
        <taxon>Sutterellaceae</taxon>
        <taxon>Turicimonas</taxon>
    </lineage>
</organism>
<keyword evidence="2" id="KW-0288">FMN</keyword>
<dbReference type="GeneID" id="78363124"/>
<feature type="domain" description="Flavodoxin-like" evidence="4">
    <location>
        <begin position="22"/>
        <end position="166"/>
    </location>
</feature>
<keyword evidence="3" id="KW-0732">Signal</keyword>
<dbReference type="InterPro" id="IPR029039">
    <property type="entry name" value="Flavoprotein-like_sf"/>
</dbReference>
<feature type="chain" id="PRO_5011238796" evidence="3">
    <location>
        <begin position="20"/>
        <end position="192"/>
    </location>
</feature>
<dbReference type="Pfam" id="PF12682">
    <property type="entry name" value="Flavodoxin_4"/>
    <property type="match status" value="1"/>
</dbReference>
<evidence type="ECO:0000313" key="6">
    <source>
        <dbReference type="Proteomes" id="UP000214610"/>
    </source>
</evidence>
<evidence type="ECO:0000256" key="1">
    <source>
        <dbReference type="ARBA" id="ARBA00022630"/>
    </source>
</evidence>
<keyword evidence="1" id="KW-0285">Flavoprotein</keyword>
<keyword evidence="6" id="KW-1185">Reference proteome</keyword>
<dbReference type="InterPro" id="IPR008254">
    <property type="entry name" value="Flavodoxin/NO_synth"/>
</dbReference>